<reference evidence="1" key="1">
    <citation type="journal article" date="2014" name="Int. J. Syst. Evol. Microbiol.">
        <title>Complete genome sequence of Corynebacterium casei LMG S-19264T (=DSM 44701T), isolated from a smear-ripened cheese.</title>
        <authorList>
            <consortium name="US DOE Joint Genome Institute (JGI-PGF)"/>
            <person name="Walter F."/>
            <person name="Albersmeier A."/>
            <person name="Kalinowski J."/>
            <person name="Ruckert C."/>
        </authorList>
    </citation>
    <scope>NUCLEOTIDE SEQUENCE</scope>
    <source>
        <strain evidence="1">CCM 8433</strain>
    </source>
</reference>
<keyword evidence="2" id="KW-1185">Reference proteome</keyword>
<gene>
    <name evidence="1" type="ORF">GCM10011482_19630</name>
</gene>
<comment type="caution">
    <text evidence="1">The sequence shown here is derived from an EMBL/GenBank/DDBJ whole genome shotgun (WGS) entry which is preliminary data.</text>
</comment>
<organism evidence="1 2">
    <name type="scientific">Enterococcus alcedinis</name>
    <dbReference type="NCBI Taxonomy" id="1274384"/>
    <lineage>
        <taxon>Bacteria</taxon>
        <taxon>Bacillati</taxon>
        <taxon>Bacillota</taxon>
        <taxon>Bacilli</taxon>
        <taxon>Lactobacillales</taxon>
        <taxon>Enterococcaceae</taxon>
        <taxon>Enterococcus</taxon>
    </lineage>
</organism>
<dbReference type="EMBL" id="BMDT01000009">
    <property type="protein sequence ID" value="GGI66309.1"/>
    <property type="molecule type" value="Genomic_DNA"/>
</dbReference>
<dbReference type="RefSeq" id="WP_188368138.1">
    <property type="nucleotide sequence ID" value="NZ_BMDT01000009.1"/>
</dbReference>
<reference evidence="1" key="2">
    <citation type="submission" date="2020-09" db="EMBL/GenBank/DDBJ databases">
        <authorList>
            <person name="Sun Q."/>
            <person name="Sedlacek I."/>
        </authorList>
    </citation>
    <scope>NUCLEOTIDE SEQUENCE</scope>
    <source>
        <strain evidence="1">CCM 8433</strain>
    </source>
</reference>
<name>A0A917JGG1_9ENTE</name>
<dbReference type="Proteomes" id="UP000622610">
    <property type="component" value="Unassembled WGS sequence"/>
</dbReference>
<evidence type="ECO:0000313" key="1">
    <source>
        <dbReference type="EMBL" id="GGI66309.1"/>
    </source>
</evidence>
<proteinExistence type="predicted"/>
<evidence type="ECO:0000313" key="2">
    <source>
        <dbReference type="Proteomes" id="UP000622610"/>
    </source>
</evidence>
<sequence>MQTYIKIGEQYLYAYIQIREGKLWFRSDRGFKKSIVQQLTLTKISDVFILEALGGKQIGFTYEGQRYTIYEVGNGLGDYVTSSLENIA</sequence>
<protein>
    <submittedName>
        <fullName evidence="1">Uncharacterized protein</fullName>
    </submittedName>
</protein>
<dbReference type="AlphaFoldDB" id="A0A917JGG1"/>
<accession>A0A917JGG1</accession>